<evidence type="ECO:0000313" key="4">
    <source>
        <dbReference type="Proteomes" id="UP000305681"/>
    </source>
</evidence>
<organism evidence="3 4">
    <name type="scientific">Janthinobacterium lividum</name>
    <dbReference type="NCBI Taxonomy" id="29581"/>
    <lineage>
        <taxon>Bacteria</taxon>
        <taxon>Pseudomonadati</taxon>
        <taxon>Pseudomonadota</taxon>
        <taxon>Betaproteobacteria</taxon>
        <taxon>Burkholderiales</taxon>
        <taxon>Oxalobacteraceae</taxon>
        <taxon>Janthinobacterium</taxon>
    </lineage>
</organism>
<gene>
    <name evidence="3" type="ORF">FHI69_07860</name>
</gene>
<feature type="signal peptide" evidence="2">
    <location>
        <begin position="1"/>
        <end position="19"/>
    </location>
</feature>
<dbReference type="EMBL" id="VDGE01000002">
    <property type="protein sequence ID" value="TNC77264.1"/>
    <property type="molecule type" value="Genomic_DNA"/>
</dbReference>
<dbReference type="Proteomes" id="UP000305681">
    <property type="component" value="Unassembled WGS sequence"/>
</dbReference>
<feature type="transmembrane region" description="Helical" evidence="1">
    <location>
        <begin position="189"/>
        <end position="208"/>
    </location>
</feature>
<sequence length="465" mass="51044">MMRCAAAAGLLAAPRLANAHGFGQRYDLPLPLWLYLTGAGLTVALSFAFLALWRREDAAPYMGDYAHLLLRRIPGAGAITLVLRLLVLALYLLVIVAGLVGVQNPVKNIAPAMVWAIWWVGMAYVSALLGDLWALVSPLDSVARAAQQLFPRWRAPLAWPRWLDSWPAAILFFYFIWMELNWEGSEQPASLAWTMLLYSACTWAGMALFGRAAWLRNAEVFSVVFGLLARFAPVTFRDGACYVRPYAAGLLTVEPVRPACLVLVILMLASVSFDGMMETQTWYDIVDAVLAVAPGALAWITTAALLLMPALFLLVFLLFCVLIARCGACDGQPALPLLRVAGHFVLTLVPIAIAYHFAHYLSFLAMAGQYLIPLVSDPLGLGWDLFGTQLYFIRLGIVDAKVVWYVSLFAIVAGHVAAVWLAHVCALRLYASRRAALRSQYPMLALMVAYTLLSLWIIAQPIVGG</sequence>
<protein>
    <recommendedName>
        <fullName evidence="5">Fenitrothion hydrolase protein FedB</fullName>
    </recommendedName>
</protein>
<feature type="transmembrane region" description="Helical" evidence="1">
    <location>
        <begin position="157"/>
        <end position="177"/>
    </location>
</feature>
<evidence type="ECO:0008006" key="5">
    <source>
        <dbReference type="Google" id="ProtNLM"/>
    </source>
</evidence>
<feature type="transmembrane region" description="Helical" evidence="1">
    <location>
        <begin position="112"/>
        <end position="136"/>
    </location>
</feature>
<keyword evidence="1" id="KW-0472">Membrane</keyword>
<evidence type="ECO:0000256" key="2">
    <source>
        <dbReference type="SAM" id="SignalP"/>
    </source>
</evidence>
<accession>A0A5C4NR07</accession>
<dbReference type="AlphaFoldDB" id="A0A5C4NR07"/>
<feature type="transmembrane region" description="Helical" evidence="1">
    <location>
        <begin position="35"/>
        <end position="53"/>
    </location>
</feature>
<keyword evidence="1" id="KW-1133">Transmembrane helix</keyword>
<feature type="transmembrane region" description="Helical" evidence="1">
    <location>
        <begin position="256"/>
        <end position="275"/>
    </location>
</feature>
<feature type="transmembrane region" description="Helical" evidence="1">
    <location>
        <begin position="306"/>
        <end position="324"/>
    </location>
</feature>
<feature type="transmembrane region" description="Helical" evidence="1">
    <location>
        <begin position="443"/>
        <end position="463"/>
    </location>
</feature>
<name>A0A5C4NR07_9BURK</name>
<reference evidence="3 4" key="1">
    <citation type="submission" date="2019-06" db="EMBL/GenBank/DDBJ databases">
        <title>Genome sequence of Janthinobacterium lividum UCD_MED1.</title>
        <authorList>
            <person name="De Leon M.E."/>
            <person name="Jospin G."/>
        </authorList>
    </citation>
    <scope>NUCLEOTIDE SEQUENCE [LARGE SCALE GENOMIC DNA]</scope>
    <source>
        <strain evidence="3 4">UCD_MED1</strain>
    </source>
</reference>
<feature type="transmembrane region" description="Helical" evidence="1">
    <location>
        <begin position="402"/>
        <end position="431"/>
    </location>
</feature>
<feature type="chain" id="PRO_5022907784" description="Fenitrothion hydrolase protein FedB" evidence="2">
    <location>
        <begin position="20"/>
        <end position="465"/>
    </location>
</feature>
<comment type="caution">
    <text evidence="3">The sequence shown here is derived from an EMBL/GenBank/DDBJ whole genome shotgun (WGS) entry which is preliminary data.</text>
</comment>
<proteinExistence type="predicted"/>
<feature type="transmembrane region" description="Helical" evidence="1">
    <location>
        <begin position="73"/>
        <end position="100"/>
    </location>
</feature>
<evidence type="ECO:0000256" key="1">
    <source>
        <dbReference type="SAM" id="Phobius"/>
    </source>
</evidence>
<keyword evidence="1" id="KW-0812">Transmembrane</keyword>
<feature type="transmembrane region" description="Helical" evidence="1">
    <location>
        <begin position="336"/>
        <end position="358"/>
    </location>
</feature>
<keyword evidence="2" id="KW-0732">Signal</keyword>
<evidence type="ECO:0000313" key="3">
    <source>
        <dbReference type="EMBL" id="TNC77264.1"/>
    </source>
</evidence>
<dbReference type="RefSeq" id="WP_139090133.1">
    <property type="nucleotide sequence ID" value="NZ_VDGE01000002.1"/>
</dbReference>